<organism evidence="2 3">
    <name type="scientific">Faecalibacterium gallinarum</name>
    <dbReference type="NCBI Taxonomy" id="2903556"/>
    <lineage>
        <taxon>Bacteria</taxon>
        <taxon>Bacillati</taxon>
        <taxon>Bacillota</taxon>
        <taxon>Clostridia</taxon>
        <taxon>Eubacteriales</taxon>
        <taxon>Oscillospiraceae</taxon>
        <taxon>Faecalibacterium</taxon>
    </lineage>
</organism>
<keyword evidence="1" id="KW-0812">Transmembrane</keyword>
<name>A0AA37J0P1_9FIRM</name>
<evidence type="ECO:0000256" key="1">
    <source>
        <dbReference type="SAM" id="Phobius"/>
    </source>
</evidence>
<feature type="transmembrane region" description="Helical" evidence="1">
    <location>
        <begin position="32"/>
        <end position="50"/>
    </location>
</feature>
<feature type="transmembrane region" description="Helical" evidence="1">
    <location>
        <begin position="136"/>
        <end position="163"/>
    </location>
</feature>
<dbReference type="AlphaFoldDB" id="A0AA37J0P1"/>
<protein>
    <recommendedName>
        <fullName evidence="4">CvpA family protein</fullName>
    </recommendedName>
</protein>
<evidence type="ECO:0000313" key="2">
    <source>
        <dbReference type="EMBL" id="GJN65829.1"/>
    </source>
</evidence>
<dbReference type="EMBL" id="BQKV01000109">
    <property type="protein sequence ID" value="GJN65829.1"/>
    <property type="molecule type" value="Genomic_DNA"/>
</dbReference>
<reference evidence="2" key="1">
    <citation type="journal article" date="2022" name="Int. J. Syst. Evol. Microbiol.">
        <title>Genome-based, phenotypic and chemotaxonomic classification of Faecalibacterium strains: proposal of three novel species Faecalibacterium duncaniae sp. nov., Faecalibacterium hattorii sp. nov. and Faecalibacterium gallinarum sp. nov. .</title>
        <authorList>
            <person name="Sakamoto M."/>
            <person name="Sakurai N."/>
            <person name="Tanno H."/>
            <person name="Iino T."/>
            <person name="Ohkuma M."/>
            <person name="Endo A."/>
        </authorList>
    </citation>
    <scope>NUCLEOTIDE SEQUENCE</scope>
    <source>
        <strain evidence="2">JCM 17207</strain>
    </source>
</reference>
<comment type="caution">
    <text evidence="2">The sequence shown here is derived from an EMBL/GenBank/DDBJ whole genome shotgun (WGS) entry which is preliminary data.</text>
</comment>
<dbReference type="Proteomes" id="UP001055185">
    <property type="component" value="Unassembled WGS sequence"/>
</dbReference>
<proteinExistence type="predicted"/>
<evidence type="ECO:0000313" key="3">
    <source>
        <dbReference type="Proteomes" id="UP001055185"/>
    </source>
</evidence>
<keyword evidence="3" id="KW-1185">Reference proteome</keyword>
<keyword evidence="1" id="KW-1133">Transmembrane helix</keyword>
<evidence type="ECO:0008006" key="4">
    <source>
        <dbReference type="Google" id="ProtNLM"/>
    </source>
</evidence>
<accession>A0AA37J0P1</accession>
<keyword evidence="1" id="KW-0472">Membrane</keyword>
<gene>
    <name evidence="2" type="ORF">JCM17207_24540</name>
</gene>
<feature type="transmembrane region" description="Helical" evidence="1">
    <location>
        <begin position="175"/>
        <end position="200"/>
    </location>
</feature>
<feature type="transmembrane region" description="Helical" evidence="1">
    <location>
        <begin position="6"/>
        <end position="25"/>
    </location>
</feature>
<sequence length="232" mass="24695">MFMNPSLVFDIICTVFWLVMALRYARKGMLASLVQIGGSLVGLIGAWRFAVWGSAAVFNRFFAGGFRTAIAESIAAGGAVDLSQIAAEYAGFLPEGFRQSIVEACQRSLSAVLTDNAVVMADAIVQHVLMPLLTPVISIVLFFVAYALLRMLVSLLVTVLGLVNHLPVIGAVNRGLGFAVGGFASLVDVFLALCVIWALVVITGGGLPLLNEATLSGSLYYKAFNLVNPFLY</sequence>